<dbReference type="Gene3D" id="3.80.10.10">
    <property type="entry name" value="Ribonuclease Inhibitor"/>
    <property type="match status" value="1"/>
</dbReference>
<protein>
    <submittedName>
        <fullName evidence="1">Leucine-rich repeat domain-containing protein</fullName>
    </submittedName>
</protein>
<comment type="caution">
    <text evidence="1">The sequence shown here is derived from an EMBL/GenBank/DDBJ whole genome shotgun (WGS) entry which is preliminary data.</text>
</comment>
<gene>
    <name evidence="1" type="ORF">H9981_02055</name>
</gene>
<accession>A0A9D1VVY9</accession>
<evidence type="ECO:0000313" key="1">
    <source>
        <dbReference type="EMBL" id="HIX47793.1"/>
    </source>
</evidence>
<name>A0A9D1VVY9_9FIRM</name>
<proteinExistence type="predicted"/>
<dbReference type="Proteomes" id="UP000824243">
    <property type="component" value="Unassembled WGS sequence"/>
</dbReference>
<organism evidence="1 2">
    <name type="scientific">Candidatus Mediterraneibacter caccavium</name>
    <dbReference type="NCBI Taxonomy" id="2838661"/>
    <lineage>
        <taxon>Bacteria</taxon>
        <taxon>Bacillati</taxon>
        <taxon>Bacillota</taxon>
        <taxon>Clostridia</taxon>
        <taxon>Lachnospirales</taxon>
        <taxon>Lachnospiraceae</taxon>
        <taxon>Mediterraneibacter</taxon>
    </lineage>
</organism>
<dbReference type="EMBL" id="DXFA01000035">
    <property type="protein sequence ID" value="HIX47793.1"/>
    <property type="molecule type" value="Genomic_DNA"/>
</dbReference>
<dbReference type="InterPro" id="IPR026906">
    <property type="entry name" value="LRR_5"/>
</dbReference>
<dbReference type="Pfam" id="PF13306">
    <property type="entry name" value="LRR_5"/>
    <property type="match status" value="1"/>
</dbReference>
<evidence type="ECO:0000313" key="2">
    <source>
        <dbReference type="Proteomes" id="UP000824243"/>
    </source>
</evidence>
<dbReference type="AlphaFoldDB" id="A0A9D1VVY9"/>
<reference evidence="1" key="1">
    <citation type="journal article" date="2021" name="PeerJ">
        <title>Extensive microbial diversity within the chicken gut microbiome revealed by metagenomics and culture.</title>
        <authorList>
            <person name="Gilroy R."/>
            <person name="Ravi A."/>
            <person name="Getino M."/>
            <person name="Pursley I."/>
            <person name="Horton D.L."/>
            <person name="Alikhan N.F."/>
            <person name="Baker D."/>
            <person name="Gharbi K."/>
            <person name="Hall N."/>
            <person name="Watson M."/>
            <person name="Adriaenssens E.M."/>
            <person name="Foster-Nyarko E."/>
            <person name="Jarju S."/>
            <person name="Secka A."/>
            <person name="Antonio M."/>
            <person name="Oren A."/>
            <person name="Chaudhuri R.R."/>
            <person name="La Ragione R."/>
            <person name="Hildebrand F."/>
            <person name="Pallen M.J."/>
        </authorList>
    </citation>
    <scope>NUCLEOTIDE SEQUENCE</scope>
    <source>
        <strain evidence="1">ChiSjej5B23-15282</strain>
    </source>
</reference>
<reference evidence="1" key="2">
    <citation type="submission" date="2021-04" db="EMBL/GenBank/DDBJ databases">
        <authorList>
            <person name="Gilroy R."/>
        </authorList>
    </citation>
    <scope>NUCLEOTIDE SEQUENCE</scope>
    <source>
        <strain evidence="1">ChiSjej5B23-15282</strain>
    </source>
</reference>
<sequence length="324" mass="36564">MRIHYRETESGIEIVRCFGADGNVELPAVIGGKPVTRAAAYAFSARKAQEDEDVLVCETEESRLFRQQERLLAGEAVESVRFPDTMEEIGKYIFYGCRDLRRLSFSDRLTEIGSGAFTGCRSLSRMDVRFLTGRKSCVPEILGDLWQRIDAVFYEPGSPAPAAYLVFPEHYEEAVENTPARILFTQHHGSGNNYRQCFYGKEMDYRKYDDLFYVAKAQDKTSVLSDLVFARLMYPAGLTGEAEEMYESYIREHGAKTAAYLTDTGNLAALREMSRRGLWTEAALDAAADHASAGAGTAERRSVLSFLMNEKHRLFPVRKGKYEL</sequence>
<dbReference type="InterPro" id="IPR032675">
    <property type="entry name" value="LRR_dom_sf"/>
</dbReference>